<sequence>MSAVESANAALDGDRILAVIPKLTKANFKDWEDDAISVLYGRDCYDYITPAFAYPPTDAAEKAVWTKGARLCVHLLWHALGQEIRDNQTIRRCMREVKPFDMWRAIRDEAQQKNPGARYNIIEEQIKVRKREDEMLDTLYHRIVKLSDTRKALRPLAYTLENFDDEFDVFAFIRALPDEYDSLAQTL</sequence>
<dbReference type="STRING" id="1314781.A0A166MPG5"/>
<dbReference type="AlphaFoldDB" id="A0A166MPG5"/>
<gene>
    <name evidence="1" type="ORF">EXIGLDRAFT_634345</name>
</gene>
<organism evidence="1 2">
    <name type="scientific">Exidia glandulosa HHB12029</name>
    <dbReference type="NCBI Taxonomy" id="1314781"/>
    <lineage>
        <taxon>Eukaryota</taxon>
        <taxon>Fungi</taxon>
        <taxon>Dikarya</taxon>
        <taxon>Basidiomycota</taxon>
        <taxon>Agaricomycotina</taxon>
        <taxon>Agaricomycetes</taxon>
        <taxon>Auriculariales</taxon>
        <taxon>Exidiaceae</taxon>
        <taxon>Exidia</taxon>
    </lineage>
</organism>
<name>A0A166MPG5_EXIGL</name>
<proteinExistence type="predicted"/>
<protein>
    <submittedName>
        <fullName evidence="1">Uncharacterized protein</fullName>
    </submittedName>
</protein>
<keyword evidence="2" id="KW-1185">Reference proteome</keyword>
<dbReference type="InParanoid" id="A0A166MPG5"/>
<reference evidence="1 2" key="1">
    <citation type="journal article" date="2016" name="Mol. Biol. Evol.">
        <title>Comparative Genomics of Early-Diverging Mushroom-Forming Fungi Provides Insights into the Origins of Lignocellulose Decay Capabilities.</title>
        <authorList>
            <person name="Nagy L.G."/>
            <person name="Riley R."/>
            <person name="Tritt A."/>
            <person name="Adam C."/>
            <person name="Daum C."/>
            <person name="Floudas D."/>
            <person name="Sun H."/>
            <person name="Yadav J.S."/>
            <person name="Pangilinan J."/>
            <person name="Larsson K.H."/>
            <person name="Matsuura K."/>
            <person name="Barry K."/>
            <person name="Labutti K."/>
            <person name="Kuo R."/>
            <person name="Ohm R.A."/>
            <person name="Bhattacharya S.S."/>
            <person name="Shirouzu T."/>
            <person name="Yoshinaga Y."/>
            <person name="Martin F.M."/>
            <person name="Grigoriev I.V."/>
            <person name="Hibbett D.S."/>
        </authorList>
    </citation>
    <scope>NUCLEOTIDE SEQUENCE [LARGE SCALE GENOMIC DNA]</scope>
    <source>
        <strain evidence="1 2">HHB12029</strain>
    </source>
</reference>
<dbReference type="Proteomes" id="UP000077266">
    <property type="component" value="Unassembled WGS sequence"/>
</dbReference>
<accession>A0A166MPG5</accession>
<feature type="non-terminal residue" evidence="1">
    <location>
        <position position="187"/>
    </location>
</feature>
<evidence type="ECO:0000313" key="2">
    <source>
        <dbReference type="Proteomes" id="UP000077266"/>
    </source>
</evidence>
<dbReference type="EMBL" id="KV427007">
    <property type="protein sequence ID" value="KZV78256.1"/>
    <property type="molecule type" value="Genomic_DNA"/>
</dbReference>
<evidence type="ECO:0000313" key="1">
    <source>
        <dbReference type="EMBL" id="KZV78256.1"/>
    </source>
</evidence>
<dbReference type="OrthoDB" id="2673624at2759"/>